<reference evidence="1 2" key="1">
    <citation type="submission" date="2015-04" db="EMBL/GenBank/DDBJ databases">
        <authorList>
            <person name="Syromyatnikov M.Y."/>
            <person name="Popov V.N."/>
        </authorList>
    </citation>
    <scope>NUCLEOTIDE SEQUENCE [LARGE SCALE GENOMIC DNA]</scope>
</reference>
<proteinExistence type="predicted"/>
<dbReference type="Proteomes" id="UP000183832">
    <property type="component" value="Unassembled WGS sequence"/>
</dbReference>
<organism evidence="1 2">
    <name type="scientific">Clunio marinus</name>
    <dbReference type="NCBI Taxonomy" id="568069"/>
    <lineage>
        <taxon>Eukaryota</taxon>
        <taxon>Metazoa</taxon>
        <taxon>Ecdysozoa</taxon>
        <taxon>Arthropoda</taxon>
        <taxon>Hexapoda</taxon>
        <taxon>Insecta</taxon>
        <taxon>Pterygota</taxon>
        <taxon>Neoptera</taxon>
        <taxon>Endopterygota</taxon>
        <taxon>Diptera</taxon>
        <taxon>Nematocera</taxon>
        <taxon>Chironomoidea</taxon>
        <taxon>Chironomidae</taxon>
        <taxon>Clunio</taxon>
    </lineage>
</organism>
<accession>A0A1J1I116</accession>
<keyword evidence="2" id="KW-1185">Reference proteome</keyword>
<gene>
    <name evidence="1" type="ORF">CLUMA_CG006819</name>
</gene>
<evidence type="ECO:0000313" key="2">
    <source>
        <dbReference type="Proteomes" id="UP000183832"/>
    </source>
</evidence>
<name>A0A1J1I116_9DIPT</name>
<sequence>MTDPITSLTNKCNDSGPWHMFAPAMDTRNKCGEAKGIFEIKGAKLEPKFFFNYLDIKEGRYRLRMLVHLPGKSFDVKNLRGCVELDFDVVN</sequence>
<protein>
    <submittedName>
        <fullName evidence="1">CLUMA_CG006819, isoform A</fullName>
    </submittedName>
</protein>
<evidence type="ECO:0000313" key="1">
    <source>
        <dbReference type="EMBL" id="CRK93276.1"/>
    </source>
</evidence>
<dbReference type="OrthoDB" id="7718079at2759"/>
<dbReference type="EMBL" id="CVRI01000037">
    <property type="protein sequence ID" value="CRK93276.1"/>
    <property type="molecule type" value="Genomic_DNA"/>
</dbReference>
<dbReference type="AlphaFoldDB" id="A0A1J1I116"/>